<evidence type="ECO:0000313" key="3">
    <source>
        <dbReference type="WBParaSite" id="NBR_0001590401-mRNA-1"/>
    </source>
</evidence>
<reference evidence="1 2" key="2">
    <citation type="submission" date="2018-11" db="EMBL/GenBank/DDBJ databases">
        <authorList>
            <consortium name="Pathogen Informatics"/>
        </authorList>
    </citation>
    <scope>NUCLEOTIDE SEQUENCE [LARGE SCALE GENOMIC DNA]</scope>
</reference>
<evidence type="ECO:0000313" key="2">
    <source>
        <dbReference type="Proteomes" id="UP000271162"/>
    </source>
</evidence>
<dbReference type="AlphaFoldDB" id="A0A0N4YGG8"/>
<keyword evidence="2" id="KW-1185">Reference proteome</keyword>
<gene>
    <name evidence="1" type="ORF">NBR_LOCUS15905</name>
</gene>
<reference evidence="3" key="1">
    <citation type="submission" date="2017-02" db="UniProtKB">
        <authorList>
            <consortium name="WormBaseParasite"/>
        </authorList>
    </citation>
    <scope>IDENTIFICATION</scope>
</reference>
<dbReference type="Proteomes" id="UP000271162">
    <property type="component" value="Unassembled WGS sequence"/>
</dbReference>
<name>A0A0N4YGG8_NIPBR</name>
<accession>A0A0N4YGG8</accession>
<dbReference type="WBParaSite" id="NBR_0001590401-mRNA-1">
    <property type="protein sequence ID" value="NBR_0001590401-mRNA-1"/>
    <property type="gene ID" value="NBR_0001590401"/>
</dbReference>
<evidence type="ECO:0000313" key="1">
    <source>
        <dbReference type="EMBL" id="VDL79499.1"/>
    </source>
</evidence>
<sequence length="239" mass="26797">MPCIDHQKITKLFEDGIRHALNCADRTRKENKELGKEIKQLREERARVVVIANIGDVTSGNELPPEPSERDEDGVRVLRYAGQHAELRAAINDAMTEILRLEAAGKEARNLMAARGLYFQYPPLLLREEAPAGQEEVTTRVLTAWVLPGDQNPRFPCNEDEEEAQLSRMSKQTKMEQEIEVMVDLLRVHMARNAAVLKIQKGMLRADEAAYEDCVKLIATLTEYVAAAQDAAKKASSMG</sequence>
<organism evidence="3">
    <name type="scientific">Nippostrongylus brasiliensis</name>
    <name type="common">Rat hookworm</name>
    <dbReference type="NCBI Taxonomy" id="27835"/>
    <lineage>
        <taxon>Eukaryota</taxon>
        <taxon>Metazoa</taxon>
        <taxon>Ecdysozoa</taxon>
        <taxon>Nematoda</taxon>
        <taxon>Chromadorea</taxon>
        <taxon>Rhabditida</taxon>
        <taxon>Rhabditina</taxon>
        <taxon>Rhabditomorpha</taxon>
        <taxon>Strongyloidea</taxon>
        <taxon>Heligmosomidae</taxon>
        <taxon>Nippostrongylus</taxon>
    </lineage>
</organism>
<proteinExistence type="predicted"/>
<dbReference type="EMBL" id="UYSL01021943">
    <property type="protein sequence ID" value="VDL79499.1"/>
    <property type="molecule type" value="Genomic_DNA"/>
</dbReference>
<protein>
    <submittedName>
        <fullName evidence="3">Gag protein</fullName>
    </submittedName>
</protein>